<comment type="caution">
    <text evidence="2">The sequence shown here is derived from an EMBL/GenBank/DDBJ whole genome shotgun (WGS) entry which is preliminary data.</text>
</comment>
<evidence type="ECO:0000313" key="3">
    <source>
        <dbReference type="Proteomes" id="UP000050378"/>
    </source>
</evidence>
<dbReference type="AlphaFoldDB" id="A0A0N8HK11"/>
<dbReference type="PANTHER" id="PTHR30386:SF28">
    <property type="entry name" value="EXPORTED PROTEIN"/>
    <property type="match status" value="1"/>
</dbReference>
<protein>
    <submittedName>
        <fullName evidence="2">Uncharacterized protein</fullName>
    </submittedName>
</protein>
<dbReference type="Proteomes" id="UP000050378">
    <property type="component" value="Unassembled WGS sequence"/>
</dbReference>
<name>A0A0N8HK11_9GAMM</name>
<organism evidence="2 3">
    <name type="scientific">Pseudoalteromonas lipolytica</name>
    <dbReference type="NCBI Taxonomy" id="570156"/>
    <lineage>
        <taxon>Bacteria</taxon>
        <taxon>Pseudomonadati</taxon>
        <taxon>Pseudomonadota</taxon>
        <taxon>Gammaproteobacteria</taxon>
        <taxon>Alteromonadales</taxon>
        <taxon>Pseudoalteromonadaceae</taxon>
        <taxon>Pseudoalteromonas</taxon>
    </lineage>
</organism>
<evidence type="ECO:0000256" key="1">
    <source>
        <dbReference type="SAM" id="Phobius"/>
    </source>
</evidence>
<dbReference type="PANTHER" id="PTHR30386">
    <property type="entry name" value="MEMBRANE FUSION SUBUNIT OF EMRAB-TOLC MULTIDRUG EFFLUX PUMP"/>
    <property type="match status" value="1"/>
</dbReference>
<dbReference type="STRING" id="570156.AOG27_14830"/>
<gene>
    <name evidence="2" type="ORF">AOG27_14830</name>
</gene>
<proteinExistence type="predicted"/>
<accession>A0A0N8HK11</accession>
<dbReference type="EMBL" id="LJTC01000010">
    <property type="protein sequence ID" value="KPM82584.1"/>
    <property type="molecule type" value="Genomic_DNA"/>
</dbReference>
<dbReference type="OrthoDB" id="3084at2"/>
<dbReference type="Gene3D" id="2.40.50.100">
    <property type="match status" value="1"/>
</dbReference>
<feature type="transmembrane region" description="Helical" evidence="1">
    <location>
        <begin position="36"/>
        <end position="55"/>
    </location>
</feature>
<reference evidence="2 3" key="1">
    <citation type="submission" date="2015-09" db="EMBL/GenBank/DDBJ databases">
        <title>Draft Genome Sequence of Pseudoalteromonas lipolytica UCD-48B.</title>
        <authorList>
            <person name="Krusor M."/>
            <person name="Coil D.A."/>
            <person name="Lang J.M."/>
            <person name="Eisen J.A."/>
            <person name="Alexiev A."/>
        </authorList>
    </citation>
    <scope>NUCLEOTIDE SEQUENCE [LARGE SCALE GENOMIC DNA]</scope>
    <source>
        <strain evidence="2 3">UCD-48B</strain>
    </source>
</reference>
<dbReference type="InterPro" id="IPR050739">
    <property type="entry name" value="MFP"/>
</dbReference>
<keyword evidence="1" id="KW-1133">Transmembrane helix</keyword>
<dbReference type="PATRIC" id="fig|570156.3.peg.4054"/>
<sequence>MKLHFNSTAKVNNPNEEKGIKVPYAGAKRTSHKLRWYFLILIALSPICIVAWIYLVPQLKVEAVGIITTEPLLIKAPSKGTIEFVDVNLGDSVMKDEILLTLYNPELTGQYQEVDRQILNLTQQQIPFSKTIMTQLEQRKRVAKEGVERQQELLNTYKDYKSRGIVPVSDLASAIAAFNSAQLSYEQTKVDILREKERQEMERLYGLKGQRYQDLSIEFAKLSALQQNLVVKTPFSGNINDIFVQDGQFVDQNSPLFSVDTGRELRVHAYLAPKFLEYSKIGQKATVKLPNGKKFDAVINEYTELTSKIPPQLSGPFEGEKAALKLILQVDIPAEYHIEGLPVEIQFDRITMKGMSDLFAKH</sequence>
<evidence type="ECO:0000313" key="2">
    <source>
        <dbReference type="EMBL" id="KPM82584.1"/>
    </source>
</evidence>
<keyword evidence="1" id="KW-0472">Membrane</keyword>
<keyword evidence="1" id="KW-0812">Transmembrane</keyword>
<dbReference type="RefSeq" id="WP_054553787.1">
    <property type="nucleotide sequence ID" value="NZ_LJTC01000010.1"/>
</dbReference>